<protein>
    <submittedName>
        <fullName evidence="2">Uncharacterized protein</fullName>
    </submittedName>
</protein>
<organism evidence="2 3">
    <name type="scientific">Blyttiomyces helicus</name>
    <dbReference type="NCBI Taxonomy" id="388810"/>
    <lineage>
        <taxon>Eukaryota</taxon>
        <taxon>Fungi</taxon>
        <taxon>Fungi incertae sedis</taxon>
        <taxon>Chytridiomycota</taxon>
        <taxon>Chytridiomycota incertae sedis</taxon>
        <taxon>Chytridiomycetes</taxon>
        <taxon>Chytridiomycetes incertae sedis</taxon>
        <taxon>Blyttiomyces</taxon>
    </lineage>
</organism>
<evidence type="ECO:0000313" key="3">
    <source>
        <dbReference type="Proteomes" id="UP000269721"/>
    </source>
</evidence>
<feature type="compositionally biased region" description="Basic and acidic residues" evidence="1">
    <location>
        <begin position="213"/>
        <end position="223"/>
    </location>
</feature>
<dbReference type="Proteomes" id="UP000269721">
    <property type="component" value="Unassembled WGS sequence"/>
</dbReference>
<feature type="region of interest" description="Disordered" evidence="1">
    <location>
        <begin position="88"/>
        <end position="129"/>
    </location>
</feature>
<feature type="compositionally biased region" description="Low complexity" evidence="1">
    <location>
        <begin position="88"/>
        <end position="118"/>
    </location>
</feature>
<proteinExistence type="predicted"/>
<sequence>MSTPKDVQKSKSSSFKTPKKQLAAKSATSSPAAGSLLKFFDRKGKDPEKPIDPPPETPTRPFSPQPADKPFVSPFANAPGYQFVNTTGSTSKAGSTSKSASRAASASGSKSDAASGSASGSGSGSASGSAVDAVMEDAVIEGKFIIYLHPCVALIHAPPLTVHGMAVTDQDIPVTATVAEPVDVVMEDAVTEGKFIADPVQDPRAISLSDSSKSSDDRTEAGTRMEATPIKKANGGERGTDCKSSFSYLLDANDSNPTYTRHLDHAPNSKQVQTRCLAY</sequence>
<feature type="compositionally biased region" description="Basic and acidic residues" evidence="1">
    <location>
        <begin position="39"/>
        <end position="51"/>
    </location>
</feature>
<accession>A0A4P9W5Y7</accession>
<keyword evidence="3" id="KW-1185">Reference proteome</keyword>
<evidence type="ECO:0000313" key="2">
    <source>
        <dbReference type="EMBL" id="RKO87849.1"/>
    </source>
</evidence>
<feature type="region of interest" description="Disordered" evidence="1">
    <location>
        <begin position="205"/>
        <end position="240"/>
    </location>
</feature>
<reference evidence="3" key="1">
    <citation type="journal article" date="2018" name="Nat. Microbiol.">
        <title>Leveraging single-cell genomics to expand the fungal tree of life.</title>
        <authorList>
            <person name="Ahrendt S.R."/>
            <person name="Quandt C.A."/>
            <person name="Ciobanu D."/>
            <person name="Clum A."/>
            <person name="Salamov A."/>
            <person name="Andreopoulos B."/>
            <person name="Cheng J.F."/>
            <person name="Woyke T."/>
            <person name="Pelin A."/>
            <person name="Henrissat B."/>
            <person name="Reynolds N.K."/>
            <person name="Benny G.L."/>
            <person name="Smith M.E."/>
            <person name="James T.Y."/>
            <person name="Grigoriev I.V."/>
        </authorList>
    </citation>
    <scope>NUCLEOTIDE SEQUENCE [LARGE SCALE GENOMIC DNA]</scope>
</reference>
<name>A0A4P9W5Y7_9FUNG</name>
<feature type="compositionally biased region" description="Pro residues" evidence="1">
    <location>
        <begin position="52"/>
        <end position="64"/>
    </location>
</feature>
<dbReference type="EMBL" id="KZ997120">
    <property type="protein sequence ID" value="RKO87849.1"/>
    <property type="molecule type" value="Genomic_DNA"/>
</dbReference>
<dbReference type="AlphaFoldDB" id="A0A4P9W5Y7"/>
<feature type="region of interest" description="Disordered" evidence="1">
    <location>
        <begin position="1"/>
        <end position="76"/>
    </location>
</feature>
<evidence type="ECO:0000256" key="1">
    <source>
        <dbReference type="SAM" id="MobiDB-lite"/>
    </source>
</evidence>
<gene>
    <name evidence="2" type="ORF">BDK51DRAFT_50262</name>
</gene>